<keyword evidence="3" id="KW-1185">Reference proteome</keyword>
<proteinExistence type="predicted"/>
<feature type="transmembrane region" description="Helical" evidence="1">
    <location>
        <begin position="247"/>
        <end position="267"/>
    </location>
</feature>
<keyword evidence="1" id="KW-0812">Transmembrane</keyword>
<feature type="transmembrane region" description="Helical" evidence="1">
    <location>
        <begin position="273"/>
        <end position="293"/>
    </location>
</feature>
<evidence type="ECO:0008006" key="4">
    <source>
        <dbReference type="Google" id="ProtNLM"/>
    </source>
</evidence>
<accession>A0ABW4TBE5</accession>
<organism evidence="2 3">
    <name type="scientific">Nonomuraea mangrovi</name>
    <dbReference type="NCBI Taxonomy" id="2316207"/>
    <lineage>
        <taxon>Bacteria</taxon>
        <taxon>Bacillati</taxon>
        <taxon>Actinomycetota</taxon>
        <taxon>Actinomycetes</taxon>
        <taxon>Streptosporangiales</taxon>
        <taxon>Streptosporangiaceae</taxon>
        <taxon>Nonomuraea</taxon>
    </lineage>
</organism>
<evidence type="ECO:0000313" key="2">
    <source>
        <dbReference type="EMBL" id="MFD1938728.1"/>
    </source>
</evidence>
<protein>
    <recommendedName>
        <fullName evidence="4">DUF998 domain-containing protein</fullName>
    </recommendedName>
</protein>
<keyword evidence="1" id="KW-0472">Membrane</keyword>
<gene>
    <name evidence="2" type="ORF">ACFSKW_45430</name>
</gene>
<keyword evidence="1" id="KW-1133">Transmembrane helix</keyword>
<dbReference type="RefSeq" id="WP_379580822.1">
    <property type="nucleotide sequence ID" value="NZ_JBHUFV010000073.1"/>
</dbReference>
<feature type="transmembrane region" description="Helical" evidence="1">
    <location>
        <begin position="176"/>
        <end position="202"/>
    </location>
</feature>
<evidence type="ECO:0000313" key="3">
    <source>
        <dbReference type="Proteomes" id="UP001597368"/>
    </source>
</evidence>
<dbReference type="EMBL" id="JBHUFV010000073">
    <property type="protein sequence ID" value="MFD1938728.1"/>
    <property type="molecule type" value="Genomic_DNA"/>
</dbReference>
<reference evidence="3" key="1">
    <citation type="journal article" date="2019" name="Int. J. Syst. Evol. Microbiol.">
        <title>The Global Catalogue of Microorganisms (GCM) 10K type strain sequencing project: providing services to taxonomists for standard genome sequencing and annotation.</title>
        <authorList>
            <consortium name="The Broad Institute Genomics Platform"/>
            <consortium name="The Broad Institute Genome Sequencing Center for Infectious Disease"/>
            <person name="Wu L."/>
            <person name="Ma J."/>
        </authorList>
    </citation>
    <scope>NUCLEOTIDE SEQUENCE [LARGE SCALE GENOMIC DNA]</scope>
    <source>
        <strain evidence="3">ICMP 6774ER</strain>
    </source>
</reference>
<name>A0ABW4TBE5_9ACTN</name>
<evidence type="ECO:0000256" key="1">
    <source>
        <dbReference type="SAM" id="Phobius"/>
    </source>
</evidence>
<feature type="transmembrane region" description="Helical" evidence="1">
    <location>
        <begin position="147"/>
        <end position="169"/>
    </location>
</feature>
<comment type="caution">
    <text evidence="2">The sequence shown here is derived from an EMBL/GenBank/DDBJ whole genome shotgun (WGS) entry which is preliminary data.</text>
</comment>
<feature type="transmembrane region" description="Helical" evidence="1">
    <location>
        <begin position="214"/>
        <end position="235"/>
    </location>
</feature>
<sequence length="300" mass="30211">MTVGAVMNPAYFARLADPSAIGAFTGAVIQALGTLTAIVAGVIAGVVAGIAAVTPRRQRAAAITVNATATTGRDRTTPRVPEIYRGEPMTTAPTTVPATAPSKTPLLAAVFSYVALTIAYVVTNRNTPQPTASAAEVLQYGQTHPTAIMLGAVLLAAATAPLVWSAAVLQRRLRTAIPLIGGVSAGAALIASAVFGWLGASATGAARARDLADLAFMSGGVAFAVTFAVLIAGVTAAGMRTGTLPRAVTWTGLAIAVAGLLAVFTPMAAGFGYLLPVVRFGGLIWLVSVAFTVKSAGDRP</sequence>
<feature type="transmembrane region" description="Helical" evidence="1">
    <location>
        <begin position="106"/>
        <end position="123"/>
    </location>
</feature>
<dbReference type="Proteomes" id="UP001597368">
    <property type="component" value="Unassembled WGS sequence"/>
</dbReference>
<feature type="transmembrane region" description="Helical" evidence="1">
    <location>
        <begin position="20"/>
        <end position="53"/>
    </location>
</feature>